<dbReference type="InParanoid" id="A0A0D2A9P1"/>
<dbReference type="Proteomes" id="UP000053259">
    <property type="component" value="Unassembled WGS sequence"/>
</dbReference>
<dbReference type="PANTHER" id="PTHR42029:SF3">
    <property type="entry name" value="AN04G07800"/>
    <property type="match status" value="1"/>
</dbReference>
<reference evidence="3 4" key="1">
    <citation type="submission" date="2015-01" db="EMBL/GenBank/DDBJ databases">
        <title>The Genome Sequence of Ochroconis gallopava CBS43764.</title>
        <authorList>
            <consortium name="The Broad Institute Genomics Platform"/>
            <person name="Cuomo C."/>
            <person name="de Hoog S."/>
            <person name="Gorbushina A."/>
            <person name="Stielow B."/>
            <person name="Teixiera M."/>
            <person name="Abouelleil A."/>
            <person name="Chapman S.B."/>
            <person name="Priest M."/>
            <person name="Young S.K."/>
            <person name="Wortman J."/>
            <person name="Nusbaum C."/>
            <person name="Birren B."/>
        </authorList>
    </citation>
    <scope>NUCLEOTIDE SEQUENCE [LARGE SCALE GENOMIC DNA]</scope>
    <source>
        <strain evidence="3 4">CBS 43764</strain>
    </source>
</reference>
<protein>
    <submittedName>
        <fullName evidence="3">Uncharacterized protein</fullName>
    </submittedName>
</protein>
<proteinExistence type="predicted"/>
<evidence type="ECO:0000313" key="3">
    <source>
        <dbReference type="EMBL" id="KIW03330.1"/>
    </source>
</evidence>
<feature type="transmembrane region" description="Helical" evidence="2">
    <location>
        <begin position="206"/>
        <end position="227"/>
    </location>
</feature>
<name>A0A0D2A9P1_9PEZI</name>
<keyword evidence="2" id="KW-1133">Transmembrane helix</keyword>
<organism evidence="3 4">
    <name type="scientific">Verruconis gallopava</name>
    <dbReference type="NCBI Taxonomy" id="253628"/>
    <lineage>
        <taxon>Eukaryota</taxon>
        <taxon>Fungi</taxon>
        <taxon>Dikarya</taxon>
        <taxon>Ascomycota</taxon>
        <taxon>Pezizomycotina</taxon>
        <taxon>Dothideomycetes</taxon>
        <taxon>Pleosporomycetidae</taxon>
        <taxon>Venturiales</taxon>
        <taxon>Sympoventuriaceae</taxon>
        <taxon>Verruconis</taxon>
    </lineage>
</organism>
<dbReference type="EMBL" id="KN847545">
    <property type="protein sequence ID" value="KIW03330.1"/>
    <property type="molecule type" value="Genomic_DNA"/>
</dbReference>
<dbReference type="VEuPathDB" id="FungiDB:PV09_05542"/>
<dbReference type="AlphaFoldDB" id="A0A0D2A9P1"/>
<keyword evidence="4" id="KW-1185">Reference proteome</keyword>
<keyword evidence="2" id="KW-0812">Transmembrane</keyword>
<feature type="transmembrane region" description="Helical" evidence="2">
    <location>
        <begin position="65"/>
        <end position="83"/>
    </location>
</feature>
<sequence length="431" mass="48978">MAPILINHVLLHSRSNTFGSWRDVDEAEAYIVESWGEGFMFGALLIMACITVANMRKGVFLHKLILLELLLAMSHGTFCFMSFKGYGWYLSSTAALLYCSYFTHNVVAWMKIRPFFVGSQASFKPVICKWVRIVYLTTLAMTAPVMIFEIINNFRFFNNISRLYEKSRPYEPLYRDPWWVFSVFTLFHIIRKCYSMNVVKLVRRSPRFGILLAAIFLAISFTVVDIISSIVPGLSVTDGINPYWKLALVFKCLTDNIMLDDFKSVLQRLGAVKLDGTNAMQTNSLNLSANEKLTIGGDEDETRHLEHGPFHMQLSPRNLRMSLSGRVLDDGETLDGDGRSRRRQSLANSGVGRFGVKMSRLPSLSFIKSKAEREAERNMKLNKIVSKSLVDESPEPTESRGTAECSEPWEALDFVTALTDPSMRDASRHRR</sequence>
<dbReference type="OrthoDB" id="5420247at2759"/>
<feature type="transmembrane region" description="Helical" evidence="2">
    <location>
        <begin position="133"/>
        <end position="157"/>
    </location>
</feature>
<accession>A0A0D2A9P1</accession>
<evidence type="ECO:0000256" key="1">
    <source>
        <dbReference type="SAM" id="MobiDB-lite"/>
    </source>
</evidence>
<dbReference type="PANTHER" id="PTHR42029">
    <property type="entry name" value="AN04G07800"/>
    <property type="match status" value="1"/>
</dbReference>
<dbReference type="HOGENOM" id="CLU_033830_0_0_1"/>
<evidence type="ECO:0000313" key="4">
    <source>
        <dbReference type="Proteomes" id="UP000053259"/>
    </source>
</evidence>
<feature type="transmembrane region" description="Helical" evidence="2">
    <location>
        <begin position="35"/>
        <end position="53"/>
    </location>
</feature>
<keyword evidence="2" id="KW-0472">Membrane</keyword>
<feature type="region of interest" description="Disordered" evidence="1">
    <location>
        <begin position="387"/>
        <end position="407"/>
    </location>
</feature>
<gene>
    <name evidence="3" type="ORF">PV09_05542</name>
</gene>
<dbReference type="GeneID" id="27313515"/>
<feature type="transmembrane region" description="Helical" evidence="2">
    <location>
        <begin position="89"/>
        <end position="112"/>
    </location>
</feature>
<feature type="transmembrane region" description="Helical" evidence="2">
    <location>
        <begin position="177"/>
        <end position="194"/>
    </location>
</feature>
<dbReference type="STRING" id="253628.A0A0D2A9P1"/>
<dbReference type="RefSeq" id="XP_016213199.1">
    <property type="nucleotide sequence ID" value="XM_016359060.1"/>
</dbReference>
<evidence type="ECO:0000256" key="2">
    <source>
        <dbReference type="SAM" id="Phobius"/>
    </source>
</evidence>